<protein>
    <recommendedName>
        <fullName evidence="3">VWFA domain-containing protein</fullName>
    </recommendedName>
</protein>
<dbReference type="InterPro" id="IPR051173">
    <property type="entry name" value="Ca_channel_alpha-2/delta"/>
</dbReference>
<dbReference type="AlphaFoldDB" id="A0A328C579"/>
<dbReference type="SUPFAM" id="SSF53300">
    <property type="entry name" value="vWA-like"/>
    <property type="match status" value="1"/>
</dbReference>
<sequence length="514" mass="57223">MRPSRTPHLLTAALVGLTLSACADNDWGYDTQDRNDYAEEPGAPQYDSNSDPAAPDEAPPEHQDHPVFEENDFVQAADEPTSTFSVDVNTASYTYARALLQAGQLPEPAHVRIEEFLNFFRFDYPEPQPDDAFSINMEIAPSRFTRDQARADRHMLRIGIRAADVSIEEMKPTNLVFLIDISGSMSSQNRLPLARRAMHTLLEHLRPTDSIAIHTYASGSETRLEPTLVEHRQVIAEAIDSLQSGGATNGEAGLVDAYNLAEEAFIEGGNNRVIIMSDGDFNVGRTGESLAEMVREYRDRQITITTVGLGMGYNDATMEALARDANGNYFYIDTLEEAHRIFGSELPSTVEIIAADVKIQVEFNPDAVARYRLVGYEKRLLNNEDFEDDTRDAADVGPGHTVTAFYELELTDTTEDLILSEVRVRHKARLHEESVLESQLIKRSQVLDDFDQASPDFRFASAVVEFAAILKESLFSQGARFEEVRTIASAAAEDDDAHRQEFLELVAQAAALWP</sequence>
<dbReference type="PROSITE" id="PS50234">
    <property type="entry name" value="VWFA"/>
    <property type="match status" value="1"/>
</dbReference>
<gene>
    <name evidence="4" type="ORF">DL240_14130</name>
</gene>
<feature type="signal peptide" evidence="2">
    <location>
        <begin position="1"/>
        <end position="23"/>
    </location>
</feature>
<feature type="chain" id="PRO_5016379826" description="VWFA domain-containing protein" evidence="2">
    <location>
        <begin position="24"/>
        <end position="514"/>
    </location>
</feature>
<dbReference type="Gene3D" id="3.40.50.410">
    <property type="entry name" value="von Willebrand factor, type A domain"/>
    <property type="match status" value="1"/>
</dbReference>
<keyword evidence="5" id="KW-1185">Reference proteome</keyword>
<evidence type="ECO:0000259" key="3">
    <source>
        <dbReference type="PROSITE" id="PS50234"/>
    </source>
</evidence>
<accession>A0A328C579</accession>
<dbReference type="Proteomes" id="UP000249169">
    <property type="component" value="Unassembled WGS sequence"/>
</dbReference>
<dbReference type="PANTHER" id="PTHR10166:SF37">
    <property type="entry name" value="STOLID, ISOFORM H"/>
    <property type="match status" value="1"/>
</dbReference>
<evidence type="ECO:0000313" key="5">
    <source>
        <dbReference type="Proteomes" id="UP000249169"/>
    </source>
</evidence>
<feature type="domain" description="VWFA" evidence="3">
    <location>
        <begin position="174"/>
        <end position="346"/>
    </location>
</feature>
<proteinExistence type="predicted"/>
<dbReference type="InterPro" id="IPR021908">
    <property type="entry name" value="YfbK_C"/>
</dbReference>
<dbReference type="Pfam" id="PF12034">
    <property type="entry name" value="YfbK_C"/>
    <property type="match status" value="1"/>
</dbReference>
<organism evidence="4 5">
    <name type="scientific">Lujinxingia litoralis</name>
    <dbReference type="NCBI Taxonomy" id="2211119"/>
    <lineage>
        <taxon>Bacteria</taxon>
        <taxon>Deltaproteobacteria</taxon>
        <taxon>Bradymonadales</taxon>
        <taxon>Lujinxingiaceae</taxon>
        <taxon>Lujinxingia</taxon>
    </lineage>
</organism>
<dbReference type="InterPro" id="IPR002035">
    <property type="entry name" value="VWF_A"/>
</dbReference>
<dbReference type="SMART" id="SM00327">
    <property type="entry name" value="VWA"/>
    <property type="match status" value="1"/>
</dbReference>
<dbReference type="Pfam" id="PF12450">
    <property type="entry name" value="vWF_A"/>
    <property type="match status" value="1"/>
</dbReference>
<dbReference type="OrthoDB" id="9805121at2"/>
<dbReference type="PANTHER" id="PTHR10166">
    <property type="entry name" value="VOLTAGE-DEPENDENT CALCIUM CHANNEL SUBUNIT ALPHA-2/DELTA-RELATED"/>
    <property type="match status" value="1"/>
</dbReference>
<feature type="region of interest" description="Disordered" evidence="1">
    <location>
        <begin position="30"/>
        <end position="65"/>
    </location>
</feature>
<evidence type="ECO:0000256" key="1">
    <source>
        <dbReference type="SAM" id="MobiDB-lite"/>
    </source>
</evidence>
<evidence type="ECO:0000313" key="4">
    <source>
        <dbReference type="EMBL" id="RAL21260.1"/>
    </source>
</evidence>
<dbReference type="EMBL" id="QHKO01000006">
    <property type="protein sequence ID" value="RAL21260.1"/>
    <property type="molecule type" value="Genomic_DNA"/>
</dbReference>
<dbReference type="Pfam" id="PF00092">
    <property type="entry name" value="VWA"/>
    <property type="match status" value="1"/>
</dbReference>
<reference evidence="4 5" key="1">
    <citation type="submission" date="2018-05" db="EMBL/GenBank/DDBJ databases">
        <title>Lujinxingia marina gen. nov. sp. nov., a new facultative anaerobic member of the class Deltaproteobacteria, and proposal of Lujinxingaceae fam. nov.</title>
        <authorList>
            <person name="Li C.-M."/>
        </authorList>
    </citation>
    <scope>NUCLEOTIDE SEQUENCE [LARGE SCALE GENOMIC DNA]</scope>
    <source>
        <strain evidence="4 5">B210</strain>
    </source>
</reference>
<dbReference type="InterPro" id="IPR022156">
    <property type="entry name" value="Uncharacterised_YfbK_N"/>
</dbReference>
<name>A0A328C579_9DELT</name>
<dbReference type="PROSITE" id="PS51257">
    <property type="entry name" value="PROKAR_LIPOPROTEIN"/>
    <property type="match status" value="1"/>
</dbReference>
<keyword evidence="2" id="KW-0732">Signal</keyword>
<comment type="caution">
    <text evidence="4">The sequence shown here is derived from an EMBL/GenBank/DDBJ whole genome shotgun (WGS) entry which is preliminary data.</text>
</comment>
<evidence type="ECO:0000256" key="2">
    <source>
        <dbReference type="SAM" id="SignalP"/>
    </source>
</evidence>
<dbReference type="RefSeq" id="WP_111730548.1">
    <property type="nucleotide sequence ID" value="NZ_QHKO01000006.1"/>
</dbReference>
<dbReference type="InterPro" id="IPR036465">
    <property type="entry name" value="vWFA_dom_sf"/>
</dbReference>